<reference evidence="4" key="1">
    <citation type="submission" date="2016-10" db="EMBL/GenBank/DDBJ databases">
        <authorList>
            <person name="Varghese N."/>
            <person name="Submissions S."/>
        </authorList>
    </citation>
    <scope>NUCLEOTIDE SEQUENCE [LARGE SCALE GENOMIC DNA]</scope>
    <source>
        <strain evidence="4">CGMCC 1.10218</strain>
    </source>
</reference>
<dbReference type="SUPFAM" id="SSF48452">
    <property type="entry name" value="TPR-like"/>
    <property type="match status" value="2"/>
</dbReference>
<dbReference type="SMART" id="SM00267">
    <property type="entry name" value="GGDEF"/>
    <property type="match status" value="1"/>
</dbReference>
<sequence>MMVVDPRKAVQVAQDVVAQAQRLGDEIRVGQGYLKLGGALFFQSQLGEAREAFDQALVIARAQGNQILEARALNGLGNVVSYQGDSARALEYFLHSSRVAQEAGDELGRVRVLNNIAAVWSELGEHSSALDAHQEVVTVAEQLGDESLRDSARLNVMVDHSNLGHPERALELAAELVPVLQGADVLQHLVVAQAYRAHNLWKTNQFEAAQRTVLETLPVAEDIGEQAHRCFMLSTLALTYQVHGLGAQALPIAELCLNVARTHSLPSQERDALKLLADIRETLGDWRGALSDLRAYHRLERLIHAEDVDRKTRFLTAQFELEALRREAEQERRRTRQLLEDHTALREDHALLSHLASHDPLTGLANRAFFRGRVEEALKLAGDHPVGLLFLDLDGFKKVNDTLGHDAGDDLLRQMGPRLRPQLRREDLLARPGGDEFTVLLSSLGAPGDAYQVASKLLGAVSRPFTVLGQDVSVGASIGVAVAPQDGLSFTELNQRADEAMYRVKRRGRGGVQCASGN</sequence>
<dbReference type="InterPro" id="IPR052163">
    <property type="entry name" value="DGC-Regulatory_Protein"/>
</dbReference>
<keyword evidence="1" id="KW-0175">Coiled coil</keyword>
<dbReference type="PANTHER" id="PTHR46663">
    <property type="entry name" value="DIGUANYLATE CYCLASE DGCT-RELATED"/>
    <property type="match status" value="1"/>
</dbReference>
<feature type="coiled-coil region" evidence="1">
    <location>
        <begin position="314"/>
        <end position="345"/>
    </location>
</feature>
<dbReference type="InterPro" id="IPR019734">
    <property type="entry name" value="TPR_rpt"/>
</dbReference>
<dbReference type="Pfam" id="PF13374">
    <property type="entry name" value="TPR_10"/>
    <property type="match status" value="1"/>
</dbReference>
<dbReference type="Proteomes" id="UP000199223">
    <property type="component" value="Unassembled WGS sequence"/>
</dbReference>
<evidence type="ECO:0000313" key="4">
    <source>
        <dbReference type="Proteomes" id="UP000199223"/>
    </source>
</evidence>
<evidence type="ECO:0000256" key="1">
    <source>
        <dbReference type="SAM" id="Coils"/>
    </source>
</evidence>
<dbReference type="SMART" id="SM00028">
    <property type="entry name" value="TPR"/>
    <property type="match status" value="3"/>
</dbReference>
<name>A0A1H7ABG8_9DEIO</name>
<dbReference type="InterPro" id="IPR000160">
    <property type="entry name" value="GGDEF_dom"/>
</dbReference>
<dbReference type="SUPFAM" id="SSF55073">
    <property type="entry name" value="Nucleotide cyclase"/>
    <property type="match status" value="1"/>
</dbReference>
<evidence type="ECO:0000313" key="3">
    <source>
        <dbReference type="EMBL" id="SEJ61237.1"/>
    </source>
</evidence>
<dbReference type="Pfam" id="PF13424">
    <property type="entry name" value="TPR_12"/>
    <property type="match status" value="1"/>
</dbReference>
<gene>
    <name evidence="3" type="ORF">SAMN04488058_1129</name>
</gene>
<dbReference type="Gene3D" id="3.30.70.270">
    <property type="match status" value="1"/>
</dbReference>
<dbReference type="Pfam" id="PF00990">
    <property type="entry name" value="GGDEF"/>
    <property type="match status" value="1"/>
</dbReference>
<dbReference type="InterPro" id="IPR043128">
    <property type="entry name" value="Rev_trsase/Diguanyl_cyclase"/>
</dbReference>
<organism evidence="3 4">
    <name type="scientific">Deinococcus reticulitermitis</name>
    <dbReference type="NCBI Taxonomy" id="856736"/>
    <lineage>
        <taxon>Bacteria</taxon>
        <taxon>Thermotogati</taxon>
        <taxon>Deinococcota</taxon>
        <taxon>Deinococci</taxon>
        <taxon>Deinococcales</taxon>
        <taxon>Deinococcaceae</taxon>
        <taxon>Deinococcus</taxon>
    </lineage>
</organism>
<dbReference type="EMBL" id="FNZA01000012">
    <property type="protein sequence ID" value="SEJ61237.1"/>
    <property type="molecule type" value="Genomic_DNA"/>
</dbReference>
<dbReference type="CDD" id="cd01949">
    <property type="entry name" value="GGDEF"/>
    <property type="match status" value="1"/>
</dbReference>
<protein>
    <submittedName>
        <fullName evidence="3">Diguanylate cyclase (GGDEF) domain-containing protein</fullName>
    </submittedName>
</protein>
<dbReference type="AlphaFoldDB" id="A0A1H7ABG8"/>
<dbReference type="STRING" id="856736.SAMN04488058_1129"/>
<proteinExistence type="predicted"/>
<dbReference type="NCBIfam" id="TIGR00254">
    <property type="entry name" value="GGDEF"/>
    <property type="match status" value="1"/>
</dbReference>
<dbReference type="InterPro" id="IPR029787">
    <property type="entry name" value="Nucleotide_cyclase"/>
</dbReference>
<feature type="domain" description="GGDEF" evidence="2">
    <location>
        <begin position="384"/>
        <end position="517"/>
    </location>
</feature>
<keyword evidence="4" id="KW-1185">Reference proteome</keyword>
<accession>A0A1H7ABG8</accession>
<dbReference type="PROSITE" id="PS50887">
    <property type="entry name" value="GGDEF"/>
    <property type="match status" value="1"/>
</dbReference>
<dbReference type="Gene3D" id="1.25.40.10">
    <property type="entry name" value="Tetratricopeptide repeat domain"/>
    <property type="match status" value="2"/>
</dbReference>
<dbReference type="PANTHER" id="PTHR46663:SF2">
    <property type="entry name" value="GGDEF DOMAIN-CONTAINING PROTEIN"/>
    <property type="match status" value="1"/>
</dbReference>
<evidence type="ECO:0000259" key="2">
    <source>
        <dbReference type="PROSITE" id="PS50887"/>
    </source>
</evidence>
<dbReference type="InterPro" id="IPR011990">
    <property type="entry name" value="TPR-like_helical_dom_sf"/>
</dbReference>